<keyword evidence="3" id="KW-0560">Oxidoreductase</keyword>
<reference evidence="4" key="1">
    <citation type="journal article" date="2023" name="Mol. Phylogenet. Evol.">
        <title>Genome-scale phylogeny and comparative genomics of the fungal order Sordariales.</title>
        <authorList>
            <person name="Hensen N."/>
            <person name="Bonometti L."/>
            <person name="Westerberg I."/>
            <person name="Brannstrom I.O."/>
            <person name="Guillou S."/>
            <person name="Cros-Aarteil S."/>
            <person name="Calhoun S."/>
            <person name="Haridas S."/>
            <person name="Kuo A."/>
            <person name="Mondo S."/>
            <person name="Pangilinan J."/>
            <person name="Riley R."/>
            <person name="LaButti K."/>
            <person name="Andreopoulos B."/>
            <person name="Lipzen A."/>
            <person name="Chen C."/>
            <person name="Yan M."/>
            <person name="Daum C."/>
            <person name="Ng V."/>
            <person name="Clum A."/>
            <person name="Steindorff A."/>
            <person name="Ohm R.A."/>
            <person name="Martin F."/>
            <person name="Silar P."/>
            <person name="Natvig D.O."/>
            <person name="Lalanne C."/>
            <person name="Gautier V."/>
            <person name="Ament-Velasquez S.L."/>
            <person name="Kruys A."/>
            <person name="Hutchinson M.I."/>
            <person name="Powell A.J."/>
            <person name="Barry K."/>
            <person name="Miller A.N."/>
            <person name="Grigoriev I.V."/>
            <person name="Debuchy R."/>
            <person name="Gladieux P."/>
            <person name="Hiltunen Thoren M."/>
            <person name="Johannesson H."/>
        </authorList>
    </citation>
    <scope>NUCLEOTIDE SEQUENCE</scope>
    <source>
        <strain evidence="4">CBS 168.71</strain>
    </source>
</reference>
<dbReference type="RefSeq" id="XP_062658526.1">
    <property type="nucleotide sequence ID" value="XM_062806751.1"/>
</dbReference>
<keyword evidence="1" id="KW-0285">Flavoprotein</keyword>
<dbReference type="AlphaFoldDB" id="A0AAE0HED3"/>
<dbReference type="GO" id="GO:0051213">
    <property type="term" value="F:dioxygenase activity"/>
    <property type="evidence" value="ECO:0007669"/>
    <property type="project" value="UniProtKB-KW"/>
</dbReference>
<keyword evidence="4" id="KW-0223">Dioxygenase</keyword>
<evidence type="ECO:0000256" key="2">
    <source>
        <dbReference type="ARBA" id="ARBA00022643"/>
    </source>
</evidence>
<dbReference type="GeneID" id="87843699"/>
<dbReference type="GO" id="GO:0018580">
    <property type="term" value="F:nitronate monooxygenase activity"/>
    <property type="evidence" value="ECO:0007669"/>
    <property type="project" value="InterPro"/>
</dbReference>
<gene>
    <name evidence="4" type="ORF">B0H64DRAFT_444037</name>
</gene>
<comment type="caution">
    <text evidence="4">The sequence shown here is derived from an EMBL/GenBank/DDBJ whole genome shotgun (WGS) entry which is preliminary data.</text>
</comment>
<dbReference type="InterPro" id="IPR013785">
    <property type="entry name" value="Aldolase_TIM"/>
</dbReference>
<dbReference type="CDD" id="cd04730">
    <property type="entry name" value="NPD_like"/>
    <property type="match status" value="1"/>
</dbReference>
<accession>A0AAE0HED3</accession>
<dbReference type="Proteomes" id="UP001278766">
    <property type="component" value="Unassembled WGS sequence"/>
</dbReference>
<evidence type="ECO:0000256" key="1">
    <source>
        <dbReference type="ARBA" id="ARBA00022630"/>
    </source>
</evidence>
<keyword evidence="2" id="KW-0288">FMN</keyword>
<dbReference type="PANTHER" id="PTHR32332">
    <property type="entry name" value="2-NITROPROPANE DIOXYGENASE"/>
    <property type="match status" value="1"/>
</dbReference>
<dbReference type="InterPro" id="IPR004136">
    <property type="entry name" value="NMO"/>
</dbReference>
<dbReference type="PANTHER" id="PTHR32332:SF34">
    <property type="entry name" value="2-NITROPROPANE DIOXYGENASE FAMILY, PUTATIVE-RELATED"/>
    <property type="match status" value="1"/>
</dbReference>
<reference evidence="4" key="2">
    <citation type="submission" date="2023-06" db="EMBL/GenBank/DDBJ databases">
        <authorList>
            <consortium name="Lawrence Berkeley National Laboratory"/>
            <person name="Haridas S."/>
            <person name="Hensen N."/>
            <person name="Bonometti L."/>
            <person name="Westerberg I."/>
            <person name="Brannstrom I.O."/>
            <person name="Guillou S."/>
            <person name="Cros-Aarteil S."/>
            <person name="Calhoun S."/>
            <person name="Kuo A."/>
            <person name="Mondo S."/>
            <person name="Pangilinan J."/>
            <person name="Riley R."/>
            <person name="Labutti K."/>
            <person name="Andreopoulos B."/>
            <person name="Lipzen A."/>
            <person name="Chen C."/>
            <person name="Yanf M."/>
            <person name="Daum C."/>
            <person name="Ng V."/>
            <person name="Clum A."/>
            <person name="Steindorff A."/>
            <person name="Ohm R."/>
            <person name="Martin F."/>
            <person name="Silar P."/>
            <person name="Natvig D."/>
            <person name="Lalanne C."/>
            <person name="Gautier V."/>
            <person name="Ament-Velasquez S.L."/>
            <person name="Kruys A."/>
            <person name="Hutchinson M.I."/>
            <person name="Powell A.J."/>
            <person name="Barry K."/>
            <person name="Miller A.N."/>
            <person name="Grigoriev I.V."/>
            <person name="Debuchy R."/>
            <person name="Gladieux P."/>
            <person name="Thoren M.H."/>
            <person name="Johannesson H."/>
        </authorList>
    </citation>
    <scope>NUCLEOTIDE SEQUENCE</scope>
    <source>
        <strain evidence="4">CBS 168.71</strain>
    </source>
</reference>
<keyword evidence="5" id="KW-1185">Reference proteome</keyword>
<name>A0AAE0HED3_9PEZI</name>
<organism evidence="4 5">
    <name type="scientific">Chaetomium fimeti</name>
    <dbReference type="NCBI Taxonomy" id="1854472"/>
    <lineage>
        <taxon>Eukaryota</taxon>
        <taxon>Fungi</taxon>
        <taxon>Dikarya</taxon>
        <taxon>Ascomycota</taxon>
        <taxon>Pezizomycotina</taxon>
        <taxon>Sordariomycetes</taxon>
        <taxon>Sordariomycetidae</taxon>
        <taxon>Sordariales</taxon>
        <taxon>Chaetomiaceae</taxon>
        <taxon>Chaetomium</taxon>
    </lineage>
</organism>
<dbReference type="SUPFAM" id="SSF51412">
    <property type="entry name" value="Inosine monophosphate dehydrogenase (IMPDH)"/>
    <property type="match status" value="1"/>
</dbReference>
<proteinExistence type="predicted"/>
<evidence type="ECO:0000313" key="4">
    <source>
        <dbReference type="EMBL" id="KAK3295012.1"/>
    </source>
</evidence>
<evidence type="ECO:0000256" key="3">
    <source>
        <dbReference type="ARBA" id="ARBA00023002"/>
    </source>
</evidence>
<dbReference type="Gene3D" id="3.20.20.70">
    <property type="entry name" value="Aldolase class I"/>
    <property type="match status" value="1"/>
</dbReference>
<dbReference type="Pfam" id="PF03060">
    <property type="entry name" value="NMO"/>
    <property type="match status" value="1"/>
</dbReference>
<protein>
    <submittedName>
        <fullName evidence="4">2-nitropropane dioxygenase</fullName>
    </submittedName>
</protein>
<evidence type="ECO:0000313" key="5">
    <source>
        <dbReference type="Proteomes" id="UP001278766"/>
    </source>
</evidence>
<sequence>MAQETRSKLTTWFPQAQHPIIISAPMLGTSNGTLAAEVSKAGGIGIIPGGFNFLPDSHQLPALAKELTTARTLLNLPPPSPESPTSTLPLSVGVGFILCHASFAPHFLTTALPLLRTHRPTAIWLFAPLPADIASGAVRRVVAALRAEGFVVFFQVGTVAAARQAVEDGADVLVVQGADAGGHQFVGGAGVVSLVPEVGDLVAGEFGGRGVGIVAAGGVVDGRGVAAALALGAEAVVMGTRFVAAEEAWTPEFRKKLILETTDGGPSTVKTPVLDDIQSTAIWPDVYDGRGLIGKSWQDHVAGMPLEENIRLFKEADGAGDTSRKITWVGTGVGLVREIRPAGEIVKEARENALRRIQRLQAAI</sequence>
<dbReference type="EMBL" id="JAUEPN010000005">
    <property type="protein sequence ID" value="KAK3295012.1"/>
    <property type="molecule type" value="Genomic_DNA"/>
</dbReference>